<dbReference type="EMBL" id="JARBDR010000917">
    <property type="protein sequence ID" value="KAJ8302496.1"/>
    <property type="molecule type" value="Genomic_DNA"/>
</dbReference>
<feature type="transmembrane region" description="Helical" evidence="7">
    <location>
        <begin position="163"/>
        <end position="185"/>
    </location>
</feature>
<evidence type="ECO:0000256" key="1">
    <source>
        <dbReference type="ARBA" id="ARBA00004651"/>
    </source>
</evidence>
<keyword evidence="3" id="KW-1003">Cell membrane</keyword>
<feature type="transmembrane region" description="Helical" evidence="7">
    <location>
        <begin position="527"/>
        <end position="548"/>
    </location>
</feature>
<name>A0ABQ9EAX7_TEGGR</name>
<feature type="compositionally biased region" description="Basic and acidic residues" evidence="8">
    <location>
        <begin position="252"/>
        <end position="268"/>
    </location>
</feature>
<evidence type="ECO:0000313" key="9">
    <source>
        <dbReference type="EMBL" id="KAJ8302496.1"/>
    </source>
</evidence>
<organism evidence="9 10">
    <name type="scientific">Tegillarca granosa</name>
    <name type="common">Malaysian cockle</name>
    <name type="synonym">Anadara granosa</name>
    <dbReference type="NCBI Taxonomy" id="220873"/>
    <lineage>
        <taxon>Eukaryota</taxon>
        <taxon>Metazoa</taxon>
        <taxon>Spiralia</taxon>
        <taxon>Lophotrochozoa</taxon>
        <taxon>Mollusca</taxon>
        <taxon>Bivalvia</taxon>
        <taxon>Autobranchia</taxon>
        <taxon>Pteriomorphia</taxon>
        <taxon>Arcoida</taxon>
        <taxon>Arcoidea</taxon>
        <taxon>Arcidae</taxon>
        <taxon>Tegillarca</taxon>
    </lineage>
</organism>
<dbReference type="PANTHER" id="PTHR16024:SF6">
    <property type="entry name" value="XK-RELATED PROTEIN"/>
    <property type="match status" value="1"/>
</dbReference>
<dbReference type="InterPro" id="IPR050895">
    <property type="entry name" value="XK-related_scramblase"/>
</dbReference>
<dbReference type="PANTHER" id="PTHR16024">
    <property type="entry name" value="XK-RELATED PROTEIN"/>
    <property type="match status" value="1"/>
</dbReference>
<evidence type="ECO:0000256" key="3">
    <source>
        <dbReference type="ARBA" id="ARBA00022475"/>
    </source>
</evidence>
<evidence type="ECO:0000256" key="7">
    <source>
        <dbReference type="RuleBase" id="RU910716"/>
    </source>
</evidence>
<evidence type="ECO:0000313" key="10">
    <source>
        <dbReference type="Proteomes" id="UP001217089"/>
    </source>
</evidence>
<dbReference type="Proteomes" id="UP001217089">
    <property type="component" value="Unassembled WGS sequence"/>
</dbReference>
<reference evidence="9 10" key="1">
    <citation type="submission" date="2022-12" db="EMBL/GenBank/DDBJ databases">
        <title>Chromosome-level genome of Tegillarca granosa.</title>
        <authorList>
            <person name="Kim J."/>
        </authorList>
    </citation>
    <scope>NUCLEOTIDE SEQUENCE [LARGE SCALE GENOMIC DNA]</scope>
    <source>
        <strain evidence="9">Teg-2019</strain>
        <tissue evidence="9">Adductor muscle</tissue>
    </source>
</reference>
<comment type="similarity">
    <text evidence="2 7">Belongs to the XK family.</text>
</comment>
<evidence type="ECO:0000256" key="6">
    <source>
        <dbReference type="ARBA" id="ARBA00023136"/>
    </source>
</evidence>
<accession>A0ABQ9EAX7</accession>
<feature type="region of interest" description="Disordered" evidence="8">
    <location>
        <begin position="236"/>
        <end position="283"/>
    </location>
</feature>
<sequence>MALFNLSFFIGPSISYSFKLASEFKRGRIILKDTLTAEVEWKNKKLYYDEINNHLNRVTSQSEGMGDVIDTQMSRRYYPNDIEKETVNVYRFSPETNVNTNSEDITCLNIKELTKPRQKTWPPTFKLRDLFFAVLGLVLFVLDLISDWRLAVLYFLHNQNVEFYLTLGFILGPSLFSGVISIVWYTTDHVVITEEQAEQQHSLRPGAGEKPHSSNDVIKATKIGLGLHSPRIQIANENENGDVDENTNPGSIKHDNEKDEETNKKQPDSEGNDTIDCGDHGNDNKTREIINKKKFCLRIIMSCLQLGRIFRLFIFCPISPVYTCCTQMKDLRSIEYIIYILKSWRCHSSRQEHIRLKAIEQKQDAAILVLTMLLSLGSTALTHTVYYRTNRKSKRWKENVNFKASIVYFLWRLCELSPRFLLLALSVYCLLPWIFVAIVLHIFIMFICFSIQNPKLSGVCPNRVFKTFFLLILSYVALFCNVNLGEGKNRFWILLYYILFYAENIVMATVIILIYHHQLEQVNYKWAYSSLVFIPSTCATHIVPNIVLQKMSPKSSSVKII</sequence>
<evidence type="ECO:0000256" key="8">
    <source>
        <dbReference type="SAM" id="MobiDB-lite"/>
    </source>
</evidence>
<keyword evidence="4 7" id="KW-0812">Transmembrane</keyword>
<comment type="caution">
    <text evidence="9">The sequence shown here is derived from an EMBL/GenBank/DDBJ whole genome shotgun (WGS) entry which is preliminary data.</text>
</comment>
<evidence type="ECO:0000256" key="4">
    <source>
        <dbReference type="ARBA" id="ARBA00022692"/>
    </source>
</evidence>
<dbReference type="InterPro" id="IPR018629">
    <property type="entry name" value="XK-rel"/>
</dbReference>
<keyword evidence="6 7" id="KW-0472">Membrane</keyword>
<protein>
    <recommendedName>
        <fullName evidence="7">XK-related protein</fullName>
    </recommendedName>
</protein>
<keyword evidence="10" id="KW-1185">Reference proteome</keyword>
<gene>
    <name evidence="9" type="ORF">KUTeg_018892</name>
</gene>
<feature type="transmembrane region" description="Helical" evidence="7">
    <location>
        <begin position="420"/>
        <end position="452"/>
    </location>
</feature>
<feature type="transmembrane region" description="Helical" evidence="7">
    <location>
        <begin position="130"/>
        <end position="151"/>
    </location>
</feature>
<evidence type="ECO:0000256" key="5">
    <source>
        <dbReference type="ARBA" id="ARBA00022989"/>
    </source>
</evidence>
<comment type="subcellular location">
    <subcellularLocation>
        <location evidence="1">Cell membrane</location>
        <topology evidence="1">Multi-pass membrane protein</topology>
    </subcellularLocation>
    <subcellularLocation>
        <location evidence="7">Membrane</location>
        <topology evidence="7">Multi-pass membrane protein</topology>
    </subcellularLocation>
</comment>
<dbReference type="Pfam" id="PF09815">
    <property type="entry name" value="XK-related"/>
    <property type="match status" value="1"/>
</dbReference>
<feature type="transmembrane region" description="Helical" evidence="7">
    <location>
        <begin position="491"/>
        <end position="515"/>
    </location>
</feature>
<proteinExistence type="inferred from homology"/>
<evidence type="ECO:0000256" key="2">
    <source>
        <dbReference type="ARBA" id="ARBA00008789"/>
    </source>
</evidence>
<keyword evidence="5 7" id="KW-1133">Transmembrane helix</keyword>
<feature type="transmembrane region" description="Helical" evidence="7">
    <location>
        <begin position="365"/>
        <end position="387"/>
    </location>
</feature>
<feature type="transmembrane region" description="Helical" evidence="7">
    <location>
        <begin position="464"/>
        <end position="484"/>
    </location>
</feature>